<dbReference type="VEuPathDB" id="FungiDB:RhiirA1_538788"/>
<keyword evidence="1" id="KW-0238">DNA-binding</keyword>
<evidence type="ECO:0000313" key="5">
    <source>
        <dbReference type="Proteomes" id="UP000233469"/>
    </source>
</evidence>
<feature type="compositionally biased region" description="Basic and acidic residues" evidence="2">
    <location>
        <begin position="82"/>
        <end position="103"/>
    </location>
</feature>
<feature type="DNA-binding region" description="HMG box" evidence="1">
    <location>
        <begin position="22"/>
        <end position="87"/>
    </location>
</feature>
<evidence type="ECO:0000256" key="2">
    <source>
        <dbReference type="SAM" id="MobiDB-lite"/>
    </source>
</evidence>
<gene>
    <name evidence="4" type="ORF">RhiirC2_855184</name>
</gene>
<dbReference type="PROSITE" id="PS50118">
    <property type="entry name" value="HMG_BOX_2"/>
    <property type="match status" value="1"/>
</dbReference>
<dbReference type="Proteomes" id="UP000233469">
    <property type="component" value="Unassembled WGS sequence"/>
</dbReference>
<dbReference type="VEuPathDB" id="FungiDB:FUN_003755"/>
<dbReference type="InterPro" id="IPR009071">
    <property type="entry name" value="HMG_box_dom"/>
</dbReference>
<dbReference type="Pfam" id="PF00505">
    <property type="entry name" value="HMG_box"/>
    <property type="match status" value="1"/>
</dbReference>
<sequence length="233" mass="27583">MAELRVFQYSFQSETLKVLEKRKRESNPFFLFRNDMREKAQKKLKMTELSKMASDSWKLLSEEDKAKWKRRYEINRDLQQRKEDKENKEIVDESDLVDKKDPVEETTTDSDDPVVLITEGYSILNDQELATKGNDMELFHFLSAGPLVINFAPQKLFQNIEDLIIYKKFSPRPKPTYEDTVRYIQLMQARVYEEYSPKDGYENSRQLNVVARAIFIHEFVTILNEISDTLSET</sequence>
<dbReference type="GO" id="GO:0005634">
    <property type="term" value="C:nucleus"/>
    <property type="evidence" value="ECO:0007669"/>
    <property type="project" value="UniProtKB-UniRule"/>
</dbReference>
<name>A0A2N1MNH8_9GLOM</name>
<evidence type="ECO:0000259" key="3">
    <source>
        <dbReference type="PROSITE" id="PS50118"/>
    </source>
</evidence>
<reference evidence="4 5" key="1">
    <citation type="submission" date="2016-04" db="EMBL/GenBank/DDBJ databases">
        <title>Genome analyses suggest a sexual origin of heterokaryosis in a supposedly ancient asexual fungus.</title>
        <authorList>
            <person name="Ropars J."/>
            <person name="Sedzielewska K."/>
            <person name="Noel J."/>
            <person name="Charron P."/>
            <person name="Farinelli L."/>
            <person name="Marton T."/>
            <person name="Kruger M."/>
            <person name="Pelin A."/>
            <person name="Brachmann A."/>
            <person name="Corradi N."/>
        </authorList>
    </citation>
    <scope>NUCLEOTIDE SEQUENCE [LARGE SCALE GENOMIC DNA]</scope>
    <source>
        <strain evidence="4 5">C2</strain>
    </source>
</reference>
<dbReference type="VEuPathDB" id="FungiDB:RhiirFUN_005891"/>
<feature type="domain" description="HMG box" evidence="3">
    <location>
        <begin position="22"/>
        <end position="87"/>
    </location>
</feature>
<dbReference type="EMBL" id="LLXL01001711">
    <property type="protein sequence ID" value="PKK63181.1"/>
    <property type="molecule type" value="Genomic_DNA"/>
</dbReference>
<organism evidence="4 5">
    <name type="scientific">Rhizophagus irregularis</name>
    <dbReference type="NCBI Taxonomy" id="588596"/>
    <lineage>
        <taxon>Eukaryota</taxon>
        <taxon>Fungi</taxon>
        <taxon>Fungi incertae sedis</taxon>
        <taxon>Mucoromycota</taxon>
        <taxon>Glomeromycotina</taxon>
        <taxon>Glomeromycetes</taxon>
        <taxon>Glomerales</taxon>
        <taxon>Glomeraceae</taxon>
        <taxon>Rhizophagus</taxon>
    </lineage>
</organism>
<dbReference type="Gene3D" id="1.10.30.10">
    <property type="entry name" value="High mobility group box domain"/>
    <property type="match status" value="1"/>
</dbReference>
<feature type="region of interest" description="Disordered" evidence="2">
    <location>
        <begin position="82"/>
        <end position="111"/>
    </location>
</feature>
<reference evidence="4 5" key="2">
    <citation type="submission" date="2017-10" db="EMBL/GenBank/DDBJ databases">
        <title>Extensive intraspecific genome diversity in a model arbuscular mycorrhizal fungus.</title>
        <authorList>
            <person name="Chen E.C.H."/>
            <person name="Morin E."/>
            <person name="Baudet D."/>
            <person name="Noel J."/>
            <person name="Ndikumana S."/>
            <person name="Charron P."/>
            <person name="St-Onge C."/>
            <person name="Giorgi J."/>
            <person name="Grigoriev I.V."/>
            <person name="Roux C."/>
            <person name="Martin F.M."/>
            <person name="Corradi N."/>
        </authorList>
    </citation>
    <scope>NUCLEOTIDE SEQUENCE [LARGE SCALE GENOMIC DNA]</scope>
    <source>
        <strain evidence="4 5">C2</strain>
    </source>
</reference>
<dbReference type="InterPro" id="IPR036910">
    <property type="entry name" value="HMG_box_dom_sf"/>
</dbReference>
<proteinExistence type="predicted"/>
<dbReference type="GO" id="GO:0003677">
    <property type="term" value="F:DNA binding"/>
    <property type="evidence" value="ECO:0007669"/>
    <property type="project" value="UniProtKB-UniRule"/>
</dbReference>
<dbReference type="SUPFAM" id="SSF47095">
    <property type="entry name" value="HMG-box"/>
    <property type="match status" value="1"/>
</dbReference>
<dbReference type="SMART" id="SM00398">
    <property type="entry name" value="HMG"/>
    <property type="match status" value="1"/>
</dbReference>
<comment type="caution">
    <text evidence="4">The sequence shown here is derived from an EMBL/GenBank/DDBJ whole genome shotgun (WGS) entry which is preliminary data.</text>
</comment>
<evidence type="ECO:0000256" key="1">
    <source>
        <dbReference type="PROSITE-ProRule" id="PRU00267"/>
    </source>
</evidence>
<evidence type="ECO:0000313" key="4">
    <source>
        <dbReference type="EMBL" id="PKK63181.1"/>
    </source>
</evidence>
<protein>
    <recommendedName>
        <fullName evidence="3">HMG box domain-containing protein</fullName>
    </recommendedName>
</protein>
<accession>A0A2N1MNH8</accession>
<dbReference type="AlphaFoldDB" id="A0A2N1MNH8"/>
<keyword evidence="1" id="KW-0539">Nucleus</keyword>